<feature type="transmembrane region" description="Helical" evidence="1">
    <location>
        <begin position="69"/>
        <end position="92"/>
    </location>
</feature>
<evidence type="ECO:0000313" key="3">
    <source>
        <dbReference type="Proteomes" id="UP000232323"/>
    </source>
</evidence>
<dbReference type="OrthoDB" id="537490at2759"/>
<feature type="transmembrane region" description="Helical" evidence="1">
    <location>
        <begin position="154"/>
        <end position="176"/>
    </location>
</feature>
<comment type="caution">
    <text evidence="2">The sequence shown here is derived from an EMBL/GenBank/DDBJ whole genome shotgun (WGS) entry which is preliminary data.</text>
</comment>
<proteinExistence type="predicted"/>
<dbReference type="EMBL" id="BEGY01000098">
    <property type="protein sequence ID" value="GAX83388.1"/>
    <property type="molecule type" value="Genomic_DNA"/>
</dbReference>
<keyword evidence="3" id="KW-1185">Reference proteome</keyword>
<gene>
    <name evidence="2" type="ORF">CEUSTIGMA_g10813.t1</name>
</gene>
<organism evidence="2 3">
    <name type="scientific">Chlamydomonas eustigma</name>
    <dbReference type="NCBI Taxonomy" id="1157962"/>
    <lineage>
        <taxon>Eukaryota</taxon>
        <taxon>Viridiplantae</taxon>
        <taxon>Chlorophyta</taxon>
        <taxon>core chlorophytes</taxon>
        <taxon>Chlorophyceae</taxon>
        <taxon>CS clade</taxon>
        <taxon>Chlamydomonadales</taxon>
        <taxon>Chlamydomonadaceae</taxon>
        <taxon>Chlamydomonas</taxon>
    </lineage>
</organism>
<keyword evidence="1" id="KW-1133">Transmembrane helix</keyword>
<protein>
    <submittedName>
        <fullName evidence="2">Uncharacterized protein</fullName>
    </submittedName>
</protein>
<feature type="transmembrane region" description="Helical" evidence="1">
    <location>
        <begin position="98"/>
        <end position="118"/>
    </location>
</feature>
<evidence type="ECO:0000256" key="1">
    <source>
        <dbReference type="SAM" id="Phobius"/>
    </source>
</evidence>
<accession>A0A250XJZ0</accession>
<dbReference type="Proteomes" id="UP000232323">
    <property type="component" value="Unassembled WGS sequence"/>
</dbReference>
<keyword evidence="1" id="KW-0472">Membrane</keyword>
<dbReference type="STRING" id="1157962.A0A250XJZ0"/>
<sequence length="185" mass="19715">MHSLHSSKSASCGRILRMTIPQCISTPFRRSHCMERKVDVAQARLISCPASGSSLVPESPKDDHAGHAFLHDFCMSIPYSGITLLGAAVIFILQAQMIAVPLVLGGLIVAVASISSLGEWRKGNSSTLQTFVAGGVSGGLAYQCWAYSQASIIPWLTLTLCLLSCVMSVFSFYNIAAGGNPPKRK</sequence>
<name>A0A250XJZ0_9CHLO</name>
<reference evidence="2 3" key="1">
    <citation type="submission" date="2017-08" db="EMBL/GenBank/DDBJ databases">
        <title>Acidophilic green algal genome provides insights into adaptation to an acidic environment.</title>
        <authorList>
            <person name="Hirooka S."/>
            <person name="Hirose Y."/>
            <person name="Kanesaki Y."/>
            <person name="Higuchi S."/>
            <person name="Fujiwara T."/>
            <person name="Onuma R."/>
            <person name="Era A."/>
            <person name="Ohbayashi R."/>
            <person name="Uzuka A."/>
            <person name="Nozaki H."/>
            <person name="Yoshikawa H."/>
            <person name="Miyagishima S.Y."/>
        </authorList>
    </citation>
    <scope>NUCLEOTIDE SEQUENCE [LARGE SCALE GENOMIC DNA]</scope>
    <source>
        <strain evidence="2 3">NIES-2499</strain>
    </source>
</reference>
<dbReference type="AlphaFoldDB" id="A0A250XJZ0"/>
<evidence type="ECO:0000313" key="2">
    <source>
        <dbReference type="EMBL" id="GAX83388.1"/>
    </source>
</evidence>
<keyword evidence="1" id="KW-0812">Transmembrane</keyword>